<organism evidence="4 5">
    <name type="scientific">Flavobacterium humidisoli</name>
    <dbReference type="NCBI Taxonomy" id="2937442"/>
    <lineage>
        <taxon>Bacteria</taxon>
        <taxon>Pseudomonadati</taxon>
        <taxon>Bacteroidota</taxon>
        <taxon>Flavobacteriia</taxon>
        <taxon>Flavobacteriales</taxon>
        <taxon>Flavobacteriaceae</taxon>
        <taxon>Flavobacterium</taxon>
    </lineage>
</organism>
<gene>
    <name evidence="4" type="ORF">M0M44_03460</name>
</gene>
<keyword evidence="3" id="KW-0732">Signal</keyword>
<feature type="signal peptide" evidence="3">
    <location>
        <begin position="1"/>
        <end position="27"/>
    </location>
</feature>
<proteinExistence type="predicted"/>
<protein>
    <recommendedName>
        <fullName evidence="6">LPXTG cell wall anchor domain-containing protein</fullName>
    </recommendedName>
</protein>
<keyword evidence="2" id="KW-0472">Membrane</keyword>
<feature type="compositionally biased region" description="Low complexity" evidence="1">
    <location>
        <begin position="32"/>
        <end position="46"/>
    </location>
</feature>
<reference evidence="4 5" key="1">
    <citation type="submission" date="2022-04" db="EMBL/GenBank/DDBJ databases">
        <authorList>
            <person name="Ra J.-S."/>
            <person name="Kim S.-B."/>
        </authorList>
    </citation>
    <scope>NUCLEOTIDE SEQUENCE [LARGE SCALE GENOMIC DNA]</scope>
    <source>
        <strain evidence="4 5">MMS21-Er5</strain>
    </source>
</reference>
<accession>A0ABY4LUA0</accession>
<evidence type="ECO:0000256" key="3">
    <source>
        <dbReference type="SAM" id="SignalP"/>
    </source>
</evidence>
<keyword evidence="2" id="KW-0812">Transmembrane</keyword>
<sequence length="93" mass="9597">MKNLKAPFLVIALLLNVLIMSAGSAHPPVPVTSGSTAKTANATSAADCEDPELPSCNPEANMPIDQHVVFLLLGGLALGATVIYKSQIKKASI</sequence>
<name>A0ABY4LUA0_9FLAO</name>
<feature type="region of interest" description="Disordered" evidence="1">
    <location>
        <begin position="29"/>
        <end position="52"/>
    </location>
</feature>
<evidence type="ECO:0000313" key="4">
    <source>
        <dbReference type="EMBL" id="UPZ16402.1"/>
    </source>
</evidence>
<evidence type="ECO:0000313" key="5">
    <source>
        <dbReference type="Proteomes" id="UP000829998"/>
    </source>
</evidence>
<dbReference type="RefSeq" id="WP_248728516.1">
    <property type="nucleotide sequence ID" value="NZ_CP096829.1"/>
</dbReference>
<evidence type="ECO:0000256" key="1">
    <source>
        <dbReference type="SAM" id="MobiDB-lite"/>
    </source>
</evidence>
<dbReference type="Proteomes" id="UP000829998">
    <property type="component" value="Chromosome"/>
</dbReference>
<feature type="chain" id="PRO_5045543019" description="LPXTG cell wall anchor domain-containing protein" evidence="3">
    <location>
        <begin position="28"/>
        <end position="93"/>
    </location>
</feature>
<keyword evidence="5" id="KW-1185">Reference proteome</keyword>
<keyword evidence="2" id="KW-1133">Transmembrane helix</keyword>
<feature type="transmembrane region" description="Helical" evidence="2">
    <location>
        <begin position="67"/>
        <end position="84"/>
    </location>
</feature>
<dbReference type="EMBL" id="CP096829">
    <property type="protein sequence ID" value="UPZ16402.1"/>
    <property type="molecule type" value="Genomic_DNA"/>
</dbReference>
<evidence type="ECO:0000256" key="2">
    <source>
        <dbReference type="SAM" id="Phobius"/>
    </source>
</evidence>
<evidence type="ECO:0008006" key="6">
    <source>
        <dbReference type="Google" id="ProtNLM"/>
    </source>
</evidence>